<protein>
    <recommendedName>
        <fullName evidence="3">AB hydrolase-1 domain-containing protein</fullName>
    </recommendedName>
</protein>
<dbReference type="InterPro" id="IPR029058">
    <property type="entry name" value="AB_hydrolase_fold"/>
</dbReference>
<dbReference type="PANTHER" id="PTHR43248">
    <property type="entry name" value="2-SUCCINYL-6-HYDROXY-2,4-CYCLOHEXADIENE-1-CARBOXYLATE SYNTHASE"/>
    <property type="match status" value="1"/>
</dbReference>
<evidence type="ECO:0000313" key="5">
    <source>
        <dbReference type="Proteomes" id="UP000663760"/>
    </source>
</evidence>
<comment type="similarity">
    <text evidence="1">Belongs to the peptidase S33 family.</text>
</comment>
<keyword evidence="5" id="KW-1185">Reference proteome</keyword>
<feature type="domain" description="AB hydrolase-1" evidence="3">
    <location>
        <begin position="76"/>
        <end position="344"/>
    </location>
</feature>
<dbReference type="AlphaFoldDB" id="A0A7I8KT16"/>
<dbReference type="Proteomes" id="UP000663760">
    <property type="component" value="Chromosome 8"/>
</dbReference>
<dbReference type="Pfam" id="PF12697">
    <property type="entry name" value="Abhydrolase_6"/>
    <property type="match status" value="1"/>
</dbReference>
<dbReference type="InterPro" id="IPR000073">
    <property type="entry name" value="AB_hydrolase_1"/>
</dbReference>
<dbReference type="OrthoDB" id="8119704at2759"/>
<name>A0A7I8KT16_SPIIN</name>
<dbReference type="GO" id="GO:0016787">
    <property type="term" value="F:hydrolase activity"/>
    <property type="evidence" value="ECO:0007669"/>
    <property type="project" value="UniProtKB-KW"/>
</dbReference>
<organism evidence="4 5">
    <name type="scientific">Spirodela intermedia</name>
    <name type="common">Intermediate duckweed</name>
    <dbReference type="NCBI Taxonomy" id="51605"/>
    <lineage>
        <taxon>Eukaryota</taxon>
        <taxon>Viridiplantae</taxon>
        <taxon>Streptophyta</taxon>
        <taxon>Embryophyta</taxon>
        <taxon>Tracheophyta</taxon>
        <taxon>Spermatophyta</taxon>
        <taxon>Magnoliopsida</taxon>
        <taxon>Liliopsida</taxon>
        <taxon>Araceae</taxon>
        <taxon>Lemnoideae</taxon>
        <taxon>Spirodela</taxon>
    </lineage>
</organism>
<evidence type="ECO:0000313" key="4">
    <source>
        <dbReference type="EMBL" id="CAA7400248.1"/>
    </source>
</evidence>
<accession>A0A7I8KT16</accession>
<dbReference type="EMBL" id="LR746271">
    <property type="protein sequence ID" value="CAA7400248.1"/>
    <property type="molecule type" value="Genomic_DNA"/>
</dbReference>
<gene>
    <name evidence="4" type="ORF">SI8410_08010926</name>
</gene>
<evidence type="ECO:0000256" key="2">
    <source>
        <dbReference type="ARBA" id="ARBA00022801"/>
    </source>
</evidence>
<evidence type="ECO:0000259" key="3">
    <source>
        <dbReference type="Pfam" id="PF12697"/>
    </source>
</evidence>
<dbReference type="PANTHER" id="PTHR43248:SF3">
    <property type="entry name" value="AB HYDROLASE-1 DOMAIN-CONTAINING PROTEIN"/>
    <property type="match status" value="1"/>
</dbReference>
<evidence type="ECO:0000256" key="1">
    <source>
        <dbReference type="ARBA" id="ARBA00010088"/>
    </source>
</evidence>
<dbReference type="Gene3D" id="3.40.50.1820">
    <property type="entry name" value="alpha/beta hydrolase"/>
    <property type="match status" value="1"/>
</dbReference>
<sequence>MAGGPRNAIVGRRRLLSSSVSLLSGLGVRLSGSTAPPPLHGGGGGGRVDPVRSVGTLAYEEVSASSDGVAPASTALLLHGLLGSSRNWRTFARNLAEGLTSSSPTGWRMVLVDLRNHGKSAGTRGLDPPHDLVNAARDLANLVKSHNWTWPDVVIGHSMGGKVALEFARSCACGEYGVSSALPKQLWVLDSVPGKVNAEDSDGEVEKVLRTLHSLPPLLPSRKWVVDHMLQLGFSRSLSEWIASNLKKDGEHLTWAFDLQAAIDMFDSYRERSYWTLLEHPPGGLEIEMVCAENSDRWSPQVNARLEKLAHPQRDGGGVEGKTTVHVLPRSGHWVHVDNPKGLLEIMVPRFFVKA</sequence>
<reference evidence="4" key="1">
    <citation type="submission" date="2020-02" db="EMBL/GenBank/DDBJ databases">
        <authorList>
            <person name="Scholz U."/>
            <person name="Mascher M."/>
            <person name="Fiebig A."/>
        </authorList>
    </citation>
    <scope>NUCLEOTIDE SEQUENCE</scope>
</reference>
<proteinExistence type="inferred from homology"/>
<dbReference type="SUPFAM" id="SSF53474">
    <property type="entry name" value="alpha/beta-Hydrolases"/>
    <property type="match status" value="1"/>
</dbReference>
<keyword evidence="2" id="KW-0378">Hydrolase</keyword>
<dbReference type="InterPro" id="IPR051601">
    <property type="entry name" value="Serine_prot/Carboxylest_S33"/>
</dbReference>